<feature type="domain" description="FAD-binding FR-type" evidence="7">
    <location>
        <begin position="278"/>
        <end position="389"/>
    </location>
</feature>
<feature type="transmembrane region" description="Helical" evidence="6">
    <location>
        <begin position="214"/>
        <end position="242"/>
    </location>
</feature>
<dbReference type="PANTHER" id="PTHR11972:SF55">
    <property type="entry name" value="FERRIC REDUCTASE"/>
    <property type="match status" value="1"/>
</dbReference>
<evidence type="ECO:0000256" key="2">
    <source>
        <dbReference type="ARBA" id="ARBA00022692"/>
    </source>
</evidence>
<evidence type="ECO:0000313" key="9">
    <source>
        <dbReference type="Proteomes" id="UP000693981"/>
    </source>
</evidence>
<dbReference type="OrthoDB" id="167398at2759"/>
<dbReference type="InterPro" id="IPR017927">
    <property type="entry name" value="FAD-bd_FR_type"/>
</dbReference>
<dbReference type="CDD" id="cd06186">
    <property type="entry name" value="NOX_Duox_like_FAD_NADP"/>
    <property type="match status" value="1"/>
</dbReference>
<comment type="subcellular location">
    <subcellularLocation>
        <location evidence="1">Membrane</location>
        <topology evidence="1">Multi-pass membrane protein</topology>
    </subcellularLocation>
</comment>
<reference evidence="8" key="1">
    <citation type="submission" date="2021-02" db="EMBL/GenBank/DDBJ databases">
        <authorList>
            <person name="Palmer J.M."/>
        </authorList>
    </citation>
    <scope>NUCLEOTIDE SEQUENCE</scope>
    <source>
        <strain evidence="8">SCRP23</strain>
    </source>
</reference>
<dbReference type="InterPro" id="IPR013121">
    <property type="entry name" value="Fe_red_NAD-bd_6"/>
</dbReference>
<evidence type="ECO:0000256" key="3">
    <source>
        <dbReference type="ARBA" id="ARBA00022989"/>
    </source>
</evidence>
<dbReference type="SFLD" id="SFLDS00052">
    <property type="entry name" value="Ferric_Reductase_Domain"/>
    <property type="match status" value="1"/>
</dbReference>
<evidence type="ECO:0000256" key="5">
    <source>
        <dbReference type="ARBA" id="ARBA00023136"/>
    </source>
</evidence>
<dbReference type="GO" id="GO:0005886">
    <property type="term" value="C:plasma membrane"/>
    <property type="evidence" value="ECO:0007669"/>
    <property type="project" value="TreeGrafter"/>
</dbReference>
<organism evidence="8 9">
    <name type="scientific">Phytophthora boehmeriae</name>
    <dbReference type="NCBI Taxonomy" id="109152"/>
    <lineage>
        <taxon>Eukaryota</taxon>
        <taxon>Sar</taxon>
        <taxon>Stramenopiles</taxon>
        <taxon>Oomycota</taxon>
        <taxon>Peronosporomycetes</taxon>
        <taxon>Peronosporales</taxon>
        <taxon>Peronosporaceae</taxon>
        <taxon>Phytophthora</taxon>
    </lineage>
</organism>
<keyword evidence="9" id="KW-1185">Reference proteome</keyword>
<keyword evidence="4" id="KW-0560">Oxidoreductase</keyword>
<dbReference type="PANTHER" id="PTHR11972">
    <property type="entry name" value="NADPH OXIDASE"/>
    <property type="match status" value="1"/>
</dbReference>
<keyword evidence="2 6" id="KW-0812">Transmembrane</keyword>
<sequence>MVNASPRVSEAESVPIVTPNVESSTPYELQDSPFQSREKYACLPTKLQSLLRSWMVLRWHLSRRVFSVPVPYLTSKFDVKVGDLLLTLPIVAGLLVVNALMASDRNVSSSGTPPSLTLLLVFFFAIRNNLVLLELTGISFDRALFYHKLFAYTTIGLSALHGLSYLLARHHGEEENKSSTAVTGTVTFAAMVLLYVLSLNVVRRNLFEFFMRVHWVLLVVVVIFAVVHGAAIALIGVVPWLIDLLFRLGYRSRIYKQGSALKKKDTKNAANREASNGMGVIASTQLSMTALPGSITRISFPRVRQDTGEVFDYHAGQYAFMCIPTISSLEWHPFTISSSPHEDMVTFHIKASGDWTEKLQAAVSKTENLSDEAPFDILLDGPYGSLSIDIETPGTYSHFVLFSGGIGVTPMRSIVNWLHYEHYSLNRSDVKHVRFVWSVATRDAIQALMDIKSPNADENFVRTDYFPHGLLRGTPTNSDDVFRSEIYLTQAEQDVEAAVDQQLGRCLKYRSRPDMSAILRSIGDEAKQDGKDRVAVLACGPMSMILDLTAVSLALSREMKIHFNVHHELFEL</sequence>
<accession>A0A8T1WQH6</accession>
<dbReference type="Proteomes" id="UP000693981">
    <property type="component" value="Unassembled WGS sequence"/>
</dbReference>
<keyword evidence="5 6" id="KW-0472">Membrane</keyword>
<dbReference type="Pfam" id="PF08030">
    <property type="entry name" value="NAD_binding_6"/>
    <property type="match status" value="1"/>
</dbReference>
<dbReference type="SFLD" id="SFLDG01168">
    <property type="entry name" value="Ferric_reductase_subgroup_(FRE"/>
    <property type="match status" value="1"/>
</dbReference>
<dbReference type="Pfam" id="PF01794">
    <property type="entry name" value="Ferric_reduct"/>
    <property type="match status" value="1"/>
</dbReference>
<feature type="transmembrane region" description="Helical" evidence="6">
    <location>
        <begin position="115"/>
        <end position="137"/>
    </location>
</feature>
<keyword evidence="3 6" id="KW-1133">Transmembrane helix</keyword>
<dbReference type="EMBL" id="JAGDFL010000205">
    <property type="protein sequence ID" value="KAG7395461.1"/>
    <property type="molecule type" value="Genomic_DNA"/>
</dbReference>
<name>A0A8T1WQH6_9STRA</name>
<protein>
    <recommendedName>
        <fullName evidence="7">FAD-binding FR-type domain-containing protein</fullName>
    </recommendedName>
</protein>
<dbReference type="InterPro" id="IPR013112">
    <property type="entry name" value="FAD-bd_8"/>
</dbReference>
<comment type="caution">
    <text evidence="8">The sequence shown here is derived from an EMBL/GenBank/DDBJ whole genome shotgun (WGS) entry which is preliminary data.</text>
</comment>
<feature type="transmembrane region" description="Helical" evidence="6">
    <location>
        <begin position="149"/>
        <end position="168"/>
    </location>
</feature>
<dbReference type="PROSITE" id="PS51384">
    <property type="entry name" value="FAD_FR"/>
    <property type="match status" value="1"/>
</dbReference>
<feature type="transmembrane region" description="Helical" evidence="6">
    <location>
        <begin position="180"/>
        <end position="202"/>
    </location>
</feature>
<proteinExistence type="predicted"/>
<evidence type="ECO:0000256" key="1">
    <source>
        <dbReference type="ARBA" id="ARBA00004141"/>
    </source>
</evidence>
<dbReference type="InterPro" id="IPR013130">
    <property type="entry name" value="Fe3_Rdtase_TM_dom"/>
</dbReference>
<dbReference type="AlphaFoldDB" id="A0A8T1WQH6"/>
<dbReference type="GO" id="GO:0016491">
    <property type="term" value="F:oxidoreductase activity"/>
    <property type="evidence" value="ECO:0007669"/>
    <property type="project" value="UniProtKB-KW"/>
</dbReference>
<evidence type="ECO:0000313" key="8">
    <source>
        <dbReference type="EMBL" id="KAG7395461.1"/>
    </source>
</evidence>
<gene>
    <name evidence="8" type="ORF">PHYBOEH_003724</name>
</gene>
<dbReference type="Pfam" id="PF08022">
    <property type="entry name" value="FAD_binding_8"/>
    <property type="match status" value="1"/>
</dbReference>
<evidence type="ECO:0000259" key="7">
    <source>
        <dbReference type="PROSITE" id="PS51384"/>
    </source>
</evidence>
<evidence type="ECO:0000256" key="4">
    <source>
        <dbReference type="ARBA" id="ARBA00023002"/>
    </source>
</evidence>
<dbReference type="InterPro" id="IPR050369">
    <property type="entry name" value="RBOH/FRE"/>
</dbReference>
<feature type="transmembrane region" description="Helical" evidence="6">
    <location>
        <begin position="84"/>
        <end position="103"/>
    </location>
</feature>
<evidence type="ECO:0000256" key="6">
    <source>
        <dbReference type="SAM" id="Phobius"/>
    </source>
</evidence>